<dbReference type="Gene3D" id="1.20.910.10">
    <property type="entry name" value="Heme oxygenase-like"/>
    <property type="match status" value="1"/>
</dbReference>
<dbReference type="EC" id="3.5.99.2" evidence="1"/>
<keyword evidence="1" id="KW-0378">Hydrolase</keyword>
<dbReference type="CDD" id="cd19367">
    <property type="entry name" value="TenA_C_ScTHI20-like"/>
    <property type="match status" value="1"/>
</dbReference>
<dbReference type="GO" id="GO:0005829">
    <property type="term" value="C:cytosol"/>
    <property type="evidence" value="ECO:0007669"/>
    <property type="project" value="TreeGrafter"/>
</dbReference>
<keyword evidence="1" id="KW-0784">Thiamine biosynthesis</keyword>
<dbReference type="STRING" id="1489064.WH96_17130"/>
<name>A0A0H2MB85_9PROT</name>
<comment type="catalytic activity">
    <reaction evidence="1">
        <text>thiamine + H2O = 5-(2-hydroxyethyl)-4-methylthiazole + 4-amino-5-hydroxymethyl-2-methylpyrimidine + H(+)</text>
        <dbReference type="Rhea" id="RHEA:17509"/>
        <dbReference type="ChEBI" id="CHEBI:15377"/>
        <dbReference type="ChEBI" id="CHEBI:15378"/>
        <dbReference type="ChEBI" id="CHEBI:16892"/>
        <dbReference type="ChEBI" id="CHEBI:17957"/>
        <dbReference type="ChEBI" id="CHEBI:18385"/>
        <dbReference type="EC" id="3.5.99.2"/>
    </reaction>
</comment>
<comment type="caution">
    <text evidence="3">The sequence shown here is derived from an EMBL/GenBank/DDBJ whole genome shotgun (WGS) entry which is preliminary data.</text>
</comment>
<dbReference type="UniPathway" id="UPA00060"/>
<sequence>MSFYEDLKAQCPDDWTSYVYHPFVQGMGEGTLPKEAFKHYLIQDYLFLINFGRAYALAVFKSDNLEDMRQAAATMNALLNDEMQLHINYCAEWGIAKDILEAEKEASANLAYTRYVMERGLSGDILDLLVALAPCVMGYAEIGSRLAEEHMADMENNPYRPWIEMYASSDYQQAAAGAYGQLERVAMSRLGEDYQNSGRWKDLCNTFATATRLEAGFWEMGMTGSM</sequence>
<dbReference type="InterPro" id="IPR004305">
    <property type="entry name" value="Thiaminase-2/PQQC"/>
</dbReference>
<dbReference type="InterPro" id="IPR016084">
    <property type="entry name" value="Haem_Oase-like_multi-hlx"/>
</dbReference>
<comment type="pathway">
    <text evidence="1">Cofactor biosynthesis; thiamine diphosphate biosynthesis.</text>
</comment>
<dbReference type="PATRIC" id="fig|1489064.4.peg.417"/>
<comment type="catalytic activity">
    <reaction evidence="1">
        <text>4-amino-5-aminomethyl-2-methylpyrimidine + H2O = 4-amino-5-hydroxymethyl-2-methylpyrimidine + NH4(+)</text>
        <dbReference type="Rhea" id="RHEA:31799"/>
        <dbReference type="ChEBI" id="CHEBI:15377"/>
        <dbReference type="ChEBI" id="CHEBI:16892"/>
        <dbReference type="ChEBI" id="CHEBI:28938"/>
        <dbReference type="ChEBI" id="CHEBI:63416"/>
        <dbReference type="EC" id="3.5.99.2"/>
    </reaction>
</comment>
<dbReference type="OrthoDB" id="34166at2"/>
<feature type="domain" description="Thiaminase-2/PQQC" evidence="2">
    <location>
        <begin position="15"/>
        <end position="222"/>
    </location>
</feature>
<comment type="similarity">
    <text evidence="1">Belongs to the TenA family.</text>
</comment>
<proteinExistence type="inferred from homology"/>
<dbReference type="Pfam" id="PF03070">
    <property type="entry name" value="TENA_THI-4"/>
    <property type="match status" value="1"/>
</dbReference>
<dbReference type="GO" id="GO:0050334">
    <property type="term" value="F:thiaminase activity"/>
    <property type="evidence" value="ECO:0007669"/>
    <property type="project" value="UniProtKB-EC"/>
</dbReference>
<dbReference type="RefSeq" id="WP_047765438.1">
    <property type="nucleotide sequence ID" value="NZ_LAQL01000013.1"/>
</dbReference>
<evidence type="ECO:0000313" key="3">
    <source>
        <dbReference type="EMBL" id="KLN59588.1"/>
    </source>
</evidence>
<reference evidence="3 4" key="1">
    <citation type="submission" date="2015-03" db="EMBL/GenBank/DDBJ databases">
        <title>Genome Sequence of Kiloniella spongiae MEBiC09566, isolated from a marine sponge.</title>
        <authorList>
            <person name="Shao Z."/>
            <person name="Wang L."/>
            <person name="Li X."/>
        </authorList>
    </citation>
    <scope>NUCLEOTIDE SEQUENCE [LARGE SCALE GENOMIC DNA]</scope>
    <source>
        <strain evidence="3 4">MEBiC09566</strain>
    </source>
</reference>
<keyword evidence="4" id="KW-1185">Reference proteome</keyword>
<evidence type="ECO:0000313" key="4">
    <source>
        <dbReference type="Proteomes" id="UP000035444"/>
    </source>
</evidence>
<dbReference type="GO" id="GO:0009228">
    <property type="term" value="P:thiamine biosynthetic process"/>
    <property type="evidence" value="ECO:0007669"/>
    <property type="project" value="UniProtKB-KW"/>
</dbReference>
<dbReference type="PANTHER" id="PTHR43198:SF2">
    <property type="entry name" value="SI:CH1073-67J19.1-RELATED"/>
    <property type="match status" value="1"/>
</dbReference>
<accession>A0A0H2MB85</accession>
<evidence type="ECO:0000256" key="1">
    <source>
        <dbReference type="RuleBase" id="RU363093"/>
    </source>
</evidence>
<dbReference type="EMBL" id="LAQL01000013">
    <property type="protein sequence ID" value="KLN59588.1"/>
    <property type="molecule type" value="Genomic_DNA"/>
</dbReference>
<evidence type="ECO:0000259" key="2">
    <source>
        <dbReference type="Pfam" id="PF03070"/>
    </source>
</evidence>
<gene>
    <name evidence="3" type="ORF">WH96_17130</name>
</gene>
<dbReference type="Proteomes" id="UP000035444">
    <property type="component" value="Unassembled WGS sequence"/>
</dbReference>
<comment type="function">
    <text evidence="1">Catalyzes an amino-pyrimidine hydrolysis reaction at the C5' of the pyrimidine moiety of thiamine compounds, a reaction that is part of a thiamine salvage pathway.</text>
</comment>
<dbReference type="GO" id="GO:0009229">
    <property type="term" value="P:thiamine diphosphate biosynthetic process"/>
    <property type="evidence" value="ECO:0007669"/>
    <property type="project" value="UniProtKB-UniPathway"/>
</dbReference>
<dbReference type="SUPFAM" id="SSF48613">
    <property type="entry name" value="Heme oxygenase-like"/>
    <property type="match status" value="1"/>
</dbReference>
<dbReference type="InterPro" id="IPR050967">
    <property type="entry name" value="Thiamine_Salvage_TenA"/>
</dbReference>
<dbReference type="InterPro" id="IPR027574">
    <property type="entry name" value="Thiaminase_II"/>
</dbReference>
<dbReference type="PANTHER" id="PTHR43198">
    <property type="entry name" value="BIFUNCTIONAL TH2 PROTEIN"/>
    <property type="match status" value="1"/>
</dbReference>
<dbReference type="AlphaFoldDB" id="A0A0H2MB85"/>
<dbReference type="NCBIfam" id="TIGR04306">
    <property type="entry name" value="salvage_TenA"/>
    <property type="match status" value="1"/>
</dbReference>
<protein>
    <recommendedName>
        <fullName evidence="1">Aminopyrimidine aminohydrolase</fullName>
        <ecNumber evidence="1">3.5.99.2</ecNumber>
    </recommendedName>
</protein>
<organism evidence="3 4">
    <name type="scientific">Kiloniella spongiae</name>
    <dbReference type="NCBI Taxonomy" id="1489064"/>
    <lineage>
        <taxon>Bacteria</taxon>
        <taxon>Pseudomonadati</taxon>
        <taxon>Pseudomonadota</taxon>
        <taxon>Alphaproteobacteria</taxon>
        <taxon>Rhodospirillales</taxon>
        <taxon>Kiloniellaceae</taxon>
        <taxon>Kiloniella</taxon>
    </lineage>
</organism>